<dbReference type="AlphaFoldDB" id="A0A139AA83"/>
<dbReference type="PANTHER" id="PTHR10218">
    <property type="entry name" value="GTP-BINDING PROTEIN ALPHA SUBUNIT"/>
    <property type="match status" value="1"/>
</dbReference>
<dbReference type="Pfam" id="PF00503">
    <property type="entry name" value="G-alpha"/>
    <property type="match status" value="1"/>
</dbReference>
<dbReference type="SMART" id="SM00275">
    <property type="entry name" value="G_alpha"/>
    <property type="match status" value="1"/>
</dbReference>
<dbReference type="PROSITE" id="PS51882">
    <property type="entry name" value="G_ALPHA"/>
    <property type="match status" value="1"/>
</dbReference>
<dbReference type="CDD" id="cd00066">
    <property type="entry name" value="G-alpha"/>
    <property type="match status" value="1"/>
</dbReference>
<sequence>MGRVRGAQEKEAKLRNDEIDCELRKEKLRLRSKVKVLPLDTENSGKSTILKRMKLIHGAGYSEAERESFKPILDAMDRLRISLDRESNARHCDEIKRMSARIEAEVFPADAGEAVKALYFDAIDRITAEDYVPTDQDMMKTHVPTTAFTELVFHVADLTYRMVDVSGQRSSKRDKWHHCFDSVNAVMFVVAISDGDRLHEALTLFDYVCNSLWFVRPCIVIFFNKMDLFRKKLPTSPLKTRENLCSRNRQPPSNDTKPSVSPCCFACEYIVHRFLSRNRSEYKTMFHHMTCATDMERVKFDMAAVNDIIIRSTLCGYGLE</sequence>
<reference evidence="7 8" key="1">
    <citation type="journal article" date="2015" name="Genome Biol. Evol.">
        <title>Phylogenomic analyses indicate that early fungi evolved digesting cell walls of algal ancestors of land plants.</title>
        <authorList>
            <person name="Chang Y."/>
            <person name="Wang S."/>
            <person name="Sekimoto S."/>
            <person name="Aerts A.L."/>
            <person name="Choi C."/>
            <person name="Clum A."/>
            <person name="LaButti K.M."/>
            <person name="Lindquist E.A."/>
            <person name="Yee Ngan C."/>
            <person name="Ohm R.A."/>
            <person name="Salamov A.A."/>
            <person name="Grigoriev I.V."/>
            <person name="Spatafora J.W."/>
            <person name="Berbee M.L."/>
        </authorList>
    </citation>
    <scope>NUCLEOTIDE SEQUENCE [LARGE SCALE GENOMIC DNA]</scope>
    <source>
        <strain evidence="7 8">JEL478</strain>
    </source>
</reference>
<dbReference type="SUPFAM" id="SSF47895">
    <property type="entry name" value="Transducin (alpha subunit), insertion domain"/>
    <property type="match status" value="1"/>
</dbReference>
<evidence type="ECO:0000256" key="1">
    <source>
        <dbReference type="ARBA" id="ARBA00022723"/>
    </source>
</evidence>
<organism evidence="7 8">
    <name type="scientific">Gonapodya prolifera (strain JEL478)</name>
    <name type="common">Monoblepharis prolifera</name>
    <dbReference type="NCBI Taxonomy" id="1344416"/>
    <lineage>
        <taxon>Eukaryota</taxon>
        <taxon>Fungi</taxon>
        <taxon>Fungi incertae sedis</taxon>
        <taxon>Chytridiomycota</taxon>
        <taxon>Chytridiomycota incertae sedis</taxon>
        <taxon>Monoblepharidomycetes</taxon>
        <taxon>Monoblepharidales</taxon>
        <taxon>Gonapodyaceae</taxon>
        <taxon>Gonapodya</taxon>
    </lineage>
</organism>
<dbReference type="GO" id="GO:0031683">
    <property type="term" value="F:G-protein beta/gamma-subunit complex binding"/>
    <property type="evidence" value="ECO:0007669"/>
    <property type="project" value="InterPro"/>
</dbReference>
<dbReference type="Proteomes" id="UP000070544">
    <property type="component" value="Unassembled WGS sequence"/>
</dbReference>
<dbReference type="GO" id="GO:0003924">
    <property type="term" value="F:GTPase activity"/>
    <property type="evidence" value="ECO:0007669"/>
    <property type="project" value="InterPro"/>
</dbReference>
<feature type="binding site" evidence="6">
    <location>
        <position position="145"/>
    </location>
    <ligand>
        <name>Mg(2+)</name>
        <dbReference type="ChEBI" id="CHEBI:18420"/>
    </ligand>
</feature>
<dbReference type="OMA" id="EDQRQLC"/>
<proteinExistence type="predicted"/>
<protein>
    <submittedName>
        <fullName evidence="7">Guanine nucleotide binding protein, alpha subunit</fullName>
    </submittedName>
</protein>
<dbReference type="InterPro" id="IPR027417">
    <property type="entry name" value="P-loop_NTPase"/>
</dbReference>
<dbReference type="GO" id="GO:0005737">
    <property type="term" value="C:cytoplasm"/>
    <property type="evidence" value="ECO:0007669"/>
    <property type="project" value="TreeGrafter"/>
</dbReference>
<dbReference type="OrthoDB" id="5817230at2759"/>
<evidence type="ECO:0000256" key="5">
    <source>
        <dbReference type="PIRSR" id="PIRSR601019-1"/>
    </source>
</evidence>
<feature type="binding site" evidence="6">
    <location>
        <position position="47"/>
    </location>
    <ligand>
        <name>Mg(2+)</name>
        <dbReference type="ChEBI" id="CHEBI:18420"/>
    </ligand>
</feature>
<name>A0A139AA83_GONPJ</name>
<dbReference type="EMBL" id="KQ965775">
    <property type="protein sequence ID" value="KXS13706.1"/>
    <property type="molecule type" value="Genomic_DNA"/>
</dbReference>
<dbReference type="PANTHER" id="PTHR10218:SF302">
    <property type="entry name" value="GUANINE NUCLEOTIDE-BINDING PROTEIN ALPHA-5 SUBUNIT"/>
    <property type="match status" value="1"/>
</dbReference>
<feature type="binding site" evidence="5">
    <location>
        <begin position="224"/>
        <end position="227"/>
    </location>
    <ligand>
        <name>GTP</name>
        <dbReference type="ChEBI" id="CHEBI:37565"/>
    </ligand>
</feature>
<dbReference type="STRING" id="1344416.A0A139AA83"/>
<dbReference type="GO" id="GO:0046872">
    <property type="term" value="F:metal ion binding"/>
    <property type="evidence" value="ECO:0007669"/>
    <property type="project" value="UniProtKB-KW"/>
</dbReference>
<keyword evidence="1 6" id="KW-0479">Metal-binding</keyword>
<accession>A0A139AA83</accession>
<evidence type="ECO:0000256" key="2">
    <source>
        <dbReference type="ARBA" id="ARBA00022741"/>
    </source>
</evidence>
<dbReference type="GO" id="GO:0001664">
    <property type="term" value="F:G protein-coupled receptor binding"/>
    <property type="evidence" value="ECO:0007669"/>
    <property type="project" value="TreeGrafter"/>
</dbReference>
<evidence type="ECO:0000256" key="6">
    <source>
        <dbReference type="PIRSR" id="PIRSR601019-2"/>
    </source>
</evidence>
<dbReference type="SUPFAM" id="SSF52540">
    <property type="entry name" value="P-loop containing nucleoside triphosphate hydrolases"/>
    <property type="match status" value="1"/>
</dbReference>
<dbReference type="InterPro" id="IPR001019">
    <property type="entry name" value="Gprotein_alpha_su"/>
</dbReference>
<keyword evidence="4" id="KW-0807">Transducer</keyword>
<dbReference type="PRINTS" id="PR00318">
    <property type="entry name" value="GPROTEINA"/>
</dbReference>
<dbReference type="GO" id="GO:0007188">
    <property type="term" value="P:adenylate cyclase-modulating G protein-coupled receptor signaling pathway"/>
    <property type="evidence" value="ECO:0007669"/>
    <property type="project" value="TreeGrafter"/>
</dbReference>
<keyword evidence="2 5" id="KW-0547">Nucleotide-binding</keyword>
<dbReference type="GO" id="GO:0005525">
    <property type="term" value="F:GTP binding"/>
    <property type="evidence" value="ECO:0007669"/>
    <property type="project" value="UniProtKB-KW"/>
</dbReference>
<evidence type="ECO:0000256" key="4">
    <source>
        <dbReference type="ARBA" id="ARBA00023224"/>
    </source>
</evidence>
<feature type="binding site" evidence="5">
    <location>
        <position position="292"/>
    </location>
    <ligand>
        <name>GTP</name>
        <dbReference type="ChEBI" id="CHEBI:37565"/>
    </ligand>
</feature>
<dbReference type="Gene3D" id="3.40.50.300">
    <property type="entry name" value="P-loop containing nucleotide triphosphate hydrolases"/>
    <property type="match status" value="2"/>
</dbReference>
<keyword evidence="8" id="KW-1185">Reference proteome</keyword>
<dbReference type="InterPro" id="IPR011025">
    <property type="entry name" value="GproteinA_insert"/>
</dbReference>
<dbReference type="GO" id="GO:0005834">
    <property type="term" value="C:heterotrimeric G-protein complex"/>
    <property type="evidence" value="ECO:0007669"/>
    <property type="project" value="TreeGrafter"/>
</dbReference>
<keyword evidence="3 5" id="KW-0342">GTP-binding</keyword>
<evidence type="ECO:0000313" key="7">
    <source>
        <dbReference type="EMBL" id="KXS13706.1"/>
    </source>
</evidence>
<evidence type="ECO:0000313" key="8">
    <source>
        <dbReference type="Proteomes" id="UP000070544"/>
    </source>
</evidence>
<evidence type="ECO:0000256" key="3">
    <source>
        <dbReference type="ARBA" id="ARBA00023134"/>
    </source>
</evidence>
<feature type="binding site" evidence="5">
    <location>
        <begin position="164"/>
        <end position="168"/>
    </location>
    <ligand>
        <name>GTP</name>
        <dbReference type="ChEBI" id="CHEBI:37565"/>
    </ligand>
</feature>
<keyword evidence="6" id="KW-0460">Magnesium</keyword>
<gene>
    <name evidence="7" type="ORF">M427DRAFT_136309</name>
</gene>